<dbReference type="EMBL" id="JAGGJX010000002">
    <property type="protein sequence ID" value="MBP1855056.1"/>
    <property type="molecule type" value="Genomic_DNA"/>
</dbReference>
<dbReference type="RefSeq" id="WP_327786938.1">
    <property type="nucleotide sequence ID" value="NZ_BAAACS010000002.1"/>
</dbReference>
<organism evidence="3 4">
    <name type="scientific">Metaclostridioides mangenotii</name>
    <dbReference type="NCBI Taxonomy" id="1540"/>
    <lineage>
        <taxon>Bacteria</taxon>
        <taxon>Bacillati</taxon>
        <taxon>Bacillota</taxon>
        <taxon>Clostridia</taxon>
        <taxon>Peptostreptococcales</taxon>
        <taxon>Peptostreptococcaceae</taxon>
        <taxon>Metaclostridioides</taxon>
    </lineage>
</organism>
<dbReference type="InterPro" id="IPR012340">
    <property type="entry name" value="NA-bd_OB-fold"/>
</dbReference>
<sequence length="85" mass="9395">MTSLVIAQYNDSNELVYKGHVTLGVSLRILIQYKYKKTGLPPIKNVPSGSGNEDAVWIEPTLVCTVEYMPNEKGSLRQPTSIKGN</sequence>
<accession>A0ABS4EAT5</accession>
<dbReference type="InterPro" id="IPR012309">
    <property type="entry name" value="DNA_ligase_ATP-dep_C"/>
</dbReference>
<reference evidence="3 4" key="1">
    <citation type="submission" date="2021-03" db="EMBL/GenBank/DDBJ databases">
        <title>Genomic Encyclopedia of Type Strains, Phase IV (KMG-IV): sequencing the most valuable type-strain genomes for metagenomic binning, comparative biology and taxonomic classification.</title>
        <authorList>
            <person name="Goeker M."/>
        </authorList>
    </citation>
    <scope>NUCLEOTIDE SEQUENCE [LARGE SCALE GENOMIC DNA]</scope>
    <source>
        <strain evidence="3 4">DSM 1289</strain>
    </source>
</reference>
<gene>
    <name evidence="3" type="ORF">J2Z43_001449</name>
</gene>
<name>A0ABS4EAT5_9FIRM</name>
<evidence type="ECO:0000259" key="2">
    <source>
        <dbReference type="Pfam" id="PF04679"/>
    </source>
</evidence>
<comment type="caution">
    <text evidence="3">The sequence shown here is derived from an EMBL/GenBank/DDBJ whole genome shotgun (WGS) entry which is preliminary data.</text>
</comment>
<feature type="domain" description="DNA ligase ATP-dependent C-terminal" evidence="2">
    <location>
        <begin position="2"/>
        <end position="81"/>
    </location>
</feature>
<dbReference type="Gene3D" id="2.40.50.140">
    <property type="entry name" value="Nucleic acid-binding proteins"/>
    <property type="match status" value="1"/>
</dbReference>
<evidence type="ECO:0000256" key="1">
    <source>
        <dbReference type="ARBA" id="ARBA00012727"/>
    </source>
</evidence>
<keyword evidence="4" id="KW-1185">Reference proteome</keyword>
<evidence type="ECO:0000313" key="3">
    <source>
        <dbReference type="EMBL" id="MBP1855056.1"/>
    </source>
</evidence>
<dbReference type="EC" id="6.5.1.1" evidence="1"/>
<dbReference type="Proteomes" id="UP000767291">
    <property type="component" value="Unassembled WGS sequence"/>
</dbReference>
<evidence type="ECO:0000313" key="4">
    <source>
        <dbReference type="Proteomes" id="UP000767291"/>
    </source>
</evidence>
<dbReference type="Pfam" id="PF04679">
    <property type="entry name" value="DNA_ligase_A_C"/>
    <property type="match status" value="1"/>
</dbReference>
<protein>
    <recommendedName>
        <fullName evidence="1">DNA ligase (ATP)</fullName>
        <ecNumber evidence="1">6.5.1.1</ecNumber>
    </recommendedName>
</protein>
<proteinExistence type="predicted"/>